<evidence type="ECO:0000313" key="2">
    <source>
        <dbReference type="WBParaSite" id="maker-unitig_29678-snap-gene-0.2-mRNA-1"/>
    </source>
</evidence>
<reference evidence="2" key="1">
    <citation type="submission" date="2016-11" db="UniProtKB">
        <authorList>
            <consortium name="WormBaseParasite"/>
        </authorList>
    </citation>
    <scope>IDENTIFICATION</scope>
</reference>
<organism evidence="1 2">
    <name type="scientific">Macrostomum lignano</name>
    <dbReference type="NCBI Taxonomy" id="282301"/>
    <lineage>
        <taxon>Eukaryota</taxon>
        <taxon>Metazoa</taxon>
        <taxon>Spiralia</taxon>
        <taxon>Lophotrochozoa</taxon>
        <taxon>Platyhelminthes</taxon>
        <taxon>Rhabditophora</taxon>
        <taxon>Macrostomorpha</taxon>
        <taxon>Macrostomida</taxon>
        <taxon>Macrostomidae</taxon>
        <taxon>Macrostomum</taxon>
    </lineage>
</organism>
<protein>
    <submittedName>
        <fullName evidence="2">Gal_mutarotas_2 domain-containing protein</fullName>
    </submittedName>
</protein>
<evidence type="ECO:0000313" key="1">
    <source>
        <dbReference type="Proteomes" id="UP000095280"/>
    </source>
</evidence>
<dbReference type="WBParaSite" id="maker-unitig_29678-snap-gene-0.2-mRNA-1">
    <property type="protein sequence ID" value="maker-unitig_29678-snap-gene-0.2-mRNA-1"/>
    <property type="gene ID" value="maker-unitig_29678-snap-gene-0.2"/>
</dbReference>
<proteinExistence type="predicted"/>
<name>A0A1I8FE93_9PLAT</name>
<accession>A0A1I8FE93</accession>
<keyword evidence="1" id="KW-1185">Reference proteome</keyword>
<dbReference type="AlphaFoldDB" id="A0A1I8FE93"/>
<dbReference type="Gene3D" id="2.130.10.10">
    <property type="entry name" value="YVTN repeat-like/Quinoprotein amine dehydrogenase"/>
    <property type="match status" value="1"/>
</dbReference>
<dbReference type="InterPro" id="IPR015943">
    <property type="entry name" value="WD40/YVTN_repeat-like_dom_sf"/>
</dbReference>
<dbReference type="Proteomes" id="UP000095280">
    <property type="component" value="Unplaced"/>
</dbReference>
<sequence length="120" mass="13396">RRSGRPLPPGYCKSPRGAVLQTDFSADSAYLKVTSASYTAQVFTAPLVSPLPTPISWRNITWQTWTSIVGPPVRHQLRPPVPLWGGYGYWDDFGNVKLFAFPVTEPEAQHKDLFLVIPLT</sequence>